<accession>A0A8T2SSM1</accession>
<name>A0A8T2SSM1_CERRI</name>
<evidence type="ECO:0000313" key="1">
    <source>
        <dbReference type="EMBL" id="KAH7372521.1"/>
    </source>
</evidence>
<protein>
    <submittedName>
        <fullName evidence="1">Uncharacterized protein</fullName>
    </submittedName>
</protein>
<proteinExistence type="predicted"/>
<sequence length="70" mass="8032">MTQGYVISWARSSVRSEEELCFHKLAPYLCLLTLFDQLLWLKVDSSPGAYSLMWLASHMDKENQRPVPSG</sequence>
<gene>
    <name evidence="1" type="ORF">KP509_17G008000</name>
</gene>
<dbReference type="AlphaFoldDB" id="A0A8T2SSM1"/>
<organism evidence="1 2">
    <name type="scientific">Ceratopteris richardii</name>
    <name type="common">Triangle waterfern</name>
    <dbReference type="NCBI Taxonomy" id="49495"/>
    <lineage>
        <taxon>Eukaryota</taxon>
        <taxon>Viridiplantae</taxon>
        <taxon>Streptophyta</taxon>
        <taxon>Embryophyta</taxon>
        <taxon>Tracheophyta</taxon>
        <taxon>Polypodiopsida</taxon>
        <taxon>Polypodiidae</taxon>
        <taxon>Polypodiales</taxon>
        <taxon>Pteridineae</taxon>
        <taxon>Pteridaceae</taxon>
        <taxon>Parkerioideae</taxon>
        <taxon>Ceratopteris</taxon>
    </lineage>
</organism>
<evidence type="ECO:0000313" key="2">
    <source>
        <dbReference type="Proteomes" id="UP000825935"/>
    </source>
</evidence>
<dbReference type="Proteomes" id="UP000825935">
    <property type="component" value="Chromosome 17"/>
</dbReference>
<keyword evidence="2" id="KW-1185">Reference proteome</keyword>
<comment type="caution">
    <text evidence="1">The sequence shown here is derived from an EMBL/GenBank/DDBJ whole genome shotgun (WGS) entry which is preliminary data.</text>
</comment>
<reference evidence="1" key="1">
    <citation type="submission" date="2021-08" db="EMBL/GenBank/DDBJ databases">
        <title>WGS assembly of Ceratopteris richardii.</title>
        <authorList>
            <person name="Marchant D.B."/>
            <person name="Chen G."/>
            <person name="Jenkins J."/>
            <person name="Shu S."/>
            <person name="Leebens-Mack J."/>
            <person name="Grimwood J."/>
            <person name="Schmutz J."/>
            <person name="Soltis P."/>
            <person name="Soltis D."/>
            <person name="Chen Z.-H."/>
        </authorList>
    </citation>
    <scope>NUCLEOTIDE SEQUENCE</scope>
    <source>
        <strain evidence="1">Whitten #5841</strain>
        <tissue evidence="1">Leaf</tissue>
    </source>
</reference>
<dbReference type="EMBL" id="CM035422">
    <property type="protein sequence ID" value="KAH7372521.1"/>
    <property type="molecule type" value="Genomic_DNA"/>
</dbReference>